<dbReference type="OrthoDB" id="9802328at2"/>
<dbReference type="Pfam" id="PF00155">
    <property type="entry name" value="Aminotran_1_2"/>
    <property type="match status" value="1"/>
</dbReference>
<evidence type="ECO:0000256" key="1">
    <source>
        <dbReference type="ARBA" id="ARBA00005384"/>
    </source>
</evidence>
<name>A0A1Z9YU61_9GAMM</name>
<organism evidence="7 8">
    <name type="scientific">Acinetobacter populi</name>
    <dbReference type="NCBI Taxonomy" id="1582270"/>
    <lineage>
        <taxon>Bacteria</taxon>
        <taxon>Pseudomonadati</taxon>
        <taxon>Pseudomonadota</taxon>
        <taxon>Gammaproteobacteria</taxon>
        <taxon>Moraxellales</taxon>
        <taxon>Moraxellaceae</taxon>
        <taxon>Acinetobacter</taxon>
    </lineage>
</organism>
<keyword evidence="5" id="KW-0804">Transcription</keyword>
<gene>
    <name evidence="7" type="ORF">CAP51_16045</name>
</gene>
<dbReference type="AlphaFoldDB" id="A0A1Z9YU61"/>
<dbReference type="Gene3D" id="3.40.640.10">
    <property type="entry name" value="Type I PLP-dependent aspartate aminotransferase-like (Major domain)"/>
    <property type="match status" value="1"/>
</dbReference>
<reference evidence="7 8" key="1">
    <citation type="submission" date="2017-05" db="EMBL/GenBank/DDBJ databases">
        <title>Acinetobacter populi ANC 5415 (= PBJ7), whole genome shotgun sequencing project.</title>
        <authorList>
            <person name="Nemec A."/>
            <person name="Radolfova-Krizova L."/>
        </authorList>
    </citation>
    <scope>NUCLEOTIDE SEQUENCE [LARGE SCALE GENOMIC DNA]</scope>
    <source>
        <strain evidence="7 8">PBJ7</strain>
    </source>
</reference>
<dbReference type="InterPro" id="IPR036388">
    <property type="entry name" value="WH-like_DNA-bd_sf"/>
</dbReference>
<dbReference type="PROSITE" id="PS50949">
    <property type="entry name" value="HTH_GNTR"/>
    <property type="match status" value="1"/>
</dbReference>
<dbReference type="PANTHER" id="PTHR46577">
    <property type="entry name" value="HTH-TYPE TRANSCRIPTIONAL REGULATORY PROTEIN GABR"/>
    <property type="match status" value="1"/>
</dbReference>
<dbReference type="InterPro" id="IPR015421">
    <property type="entry name" value="PyrdxlP-dep_Trfase_major"/>
</dbReference>
<protein>
    <submittedName>
        <fullName evidence="7">GntR family transcriptional regulator</fullName>
    </submittedName>
</protein>
<evidence type="ECO:0000259" key="6">
    <source>
        <dbReference type="PROSITE" id="PS50949"/>
    </source>
</evidence>
<dbReference type="GO" id="GO:0030170">
    <property type="term" value="F:pyridoxal phosphate binding"/>
    <property type="evidence" value="ECO:0007669"/>
    <property type="project" value="InterPro"/>
</dbReference>
<dbReference type="CDD" id="cd00609">
    <property type="entry name" value="AAT_like"/>
    <property type="match status" value="1"/>
</dbReference>
<dbReference type="RefSeq" id="WP_087621769.1">
    <property type="nucleotide sequence ID" value="NZ_NEXX01000007.1"/>
</dbReference>
<dbReference type="EMBL" id="NEXX01000007">
    <property type="protein sequence ID" value="OUY05737.1"/>
    <property type="molecule type" value="Genomic_DNA"/>
</dbReference>
<dbReference type="Pfam" id="PF00392">
    <property type="entry name" value="GntR"/>
    <property type="match status" value="1"/>
</dbReference>
<evidence type="ECO:0000256" key="4">
    <source>
        <dbReference type="ARBA" id="ARBA00023125"/>
    </source>
</evidence>
<dbReference type="CDD" id="cd07377">
    <property type="entry name" value="WHTH_GntR"/>
    <property type="match status" value="1"/>
</dbReference>
<dbReference type="InterPro" id="IPR004839">
    <property type="entry name" value="Aminotransferase_I/II_large"/>
</dbReference>
<dbReference type="GO" id="GO:0003700">
    <property type="term" value="F:DNA-binding transcription factor activity"/>
    <property type="evidence" value="ECO:0007669"/>
    <property type="project" value="InterPro"/>
</dbReference>
<evidence type="ECO:0000256" key="2">
    <source>
        <dbReference type="ARBA" id="ARBA00022898"/>
    </source>
</evidence>
<evidence type="ECO:0000256" key="5">
    <source>
        <dbReference type="ARBA" id="ARBA00023163"/>
    </source>
</evidence>
<sequence length="459" mass="51573">MTKIEKTIHHIRLQIENRSLMMGARLPSVRTLAKTLDYSVSTIVEAYDRLVAEKVIESRQGAGYFVSGTQVTFPYHELARPIEREIDPLWISRQSLIAQPHVLKPGCGWLPEHWMPELSIRKALRKVSKQHTDLLVNYANPWGHQPLRHWIARRIERRGIQIQPDQVLLTESGTQAIDLICRLFLQAGDSVLVDDPCYFNFQSLLNVHQVNIVAVPFQSHGPDLEQFEQIVQQHKPKLYITNAGIHNPTGATLSTHTAYQILKLAEQANLTIVEDDIFADFEVVSAPRYLDLNGFANVIQIGSFSKTVSASIRCGYIAAHPRLIDSLIDLKIATNFGCGLLSAEIIYTALSDSSHRKHLDGLKLHLADAMSKTIRQLGKLGITPWVIPKGGLFLWCKLPEQIDSAELSKICLAHHVILAPGNAFSQSHSASHFLRFNVAQCNDQRIYQVLEMAMQQLSG</sequence>
<dbReference type="InterPro" id="IPR000524">
    <property type="entry name" value="Tscrpt_reg_HTH_GntR"/>
</dbReference>
<dbReference type="InterPro" id="IPR036390">
    <property type="entry name" value="WH_DNA-bd_sf"/>
</dbReference>
<comment type="caution">
    <text evidence="7">The sequence shown here is derived from an EMBL/GenBank/DDBJ whole genome shotgun (WGS) entry which is preliminary data.</text>
</comment>
<dbReference type="InterPro" id="IPR051446">
    <property type="entry name" value="HTH_trans_reg/aminotransferase"/>
</dbReference>
<keyword evidence="3" id="KW-0805">Transcription regulation</keyword>
<dbReference type="SMART" id="SM00345">
    <property type="entry name" value="HTH_GNTR"/>
    <property type="match status" value="1"/>
</dbReference>
<dbReference type="SUPFAM" id="SSF46785">
    <property type="entry name" value="Winged helix' DNA-binding domain"/>
    <property type="match status" value="1"/>
</dbReference>
<feature type="domain" description="HTH gntR-type" evidence="6">
    <location>
        <begin position="1"/>
        <end position="69"/>
    </location>
</feature>
<evidence type="ECO:0000256" key="3">
    <source>
        <dbReference type="ARBA" id="ARBA00023015"/>
    </source>
</evidence>
<dbReference type="Gene3D" id="1.10.10.10">
    <property type="entry name" value="Winged helix-like DNA-binding domain superfamily/Winged helix DNA-binding domain"/>
    <property type="match status" value="1"/>
</dbReference>
<dbReference type="Proteomes" id="UP000196536">
    <property type="component" value="Unassembled WGS sequence"/>
</dbReference>
<keyword evidence="8" id="KW-1185">Reference proteome</keyword>
<dbReference type="GO" id="GO:0003677">
    <property type="term" value="F:DNA binding"/>
    <property type="evidence" value="ECO:0007669"/>
    <property type="project" value="UniProtKB-KW"/>
</dbReference>
<keyword evidence="2" id="KW-0663">Pyridoxal phosphate</keyword>
<dbReference type="PANTHER" id="PTHR46577:SF2">
    <property type="entry name" value="TRANSCRIPTIONAL REGULATORY PROTEIN"/>
    <property type="match status" value="1"/>
</dbReference>
<evidence type="ECO:0000313" key="8">
    <source>
        <dbReference type="Proteomes" id="UP000196536"/>
    </source>
</evidence>
<proteinExistence type="inferred from homology"/>
<comment type="similarity">
    <text evidence="1">In the C-terminal section; belongs to the class-I pyridoxal-phosphate-dependent aminotransferase family.</text>
</comment>
<accession>A0A1Z9YU61</accession>
<dbReference type="Gene3D" id="3.90.1150.10">
    <property type="entry name" value="Aspartate Aminotransferase, domain 1"/>
    <property type="match status" value="1"/>
</dbReference>
<dbReference type="SUPFAM" id="SSF53383">
    <property type="entry name" value="PLP-dependent transferases"/>
    <property type="match status" value="1"/>
</dbReference>
<evidence type="ECO:0000313" key="7">
    <source>
        <dbReference type="EMBL" id="OUY05737.1"/>
    </source>
</evidence>
<dbReference type="InterPro" id="IPR015422">
    <property type="entry name" value="PyrdxlP-dep_Trfase_small"/>
</dbReference>
<keyword evidence="4" id="KW-0238">DNA-binding</keyword>
<dbReference type="InterPro" id="IPR015424">
    <property type="entry name" value="PyrdxlP-dep_Trfase"/>
</dbReference>